<evidence type="ECO:0000313" key="5">
    <source>
        <dbReference type="Proteomes" id="UP001209878"/>
    </source>
</evidence>
<feature type="region of interest" description="Disordered" evidence="2">
    <location>
        <begin position="90"/>
        <end position="124"/>
    </location>
</feature>
<dbReference type="Proteomes" id="UP001209878">
    <property type="component" value="Unassembled WGS sequence"/>
</dbReference>
<evidence type="ECO:0000256" key="2">
    <source>
        <dbReference type="SAM" id="MobiDB-lite"/>
    </source>
</evidence>
<dbReference type="Pfam" id="PF00505">
    <property type="entry name" value="HMG_box"/>
    <property type="match status" value="1"/>
</dbReference>
<accession>A0AAD9P3K9</accession>
<organism evidence="4 5">
    <name type="scientific">Ridgeia piscesae</name>
    <name type="common">Tubeworm</name>
    <dbReference type="NCBI Taxonomy" id="27915"/>
    <lineage>
        <taxon>Eukaryota</taxon>
        <taxon>Metazoa</taxon>
        <taxon>Spiralia</taxon>
        <taxon>Lophotrochozoa</taxon>
        <taxon>Annelida</taxon>
        <taxon>Polychaeta</taxon>
        <taxon>Sedentaria</taxon>
        <taxon>Canalipalpata</taxon>
        <taxon>Sabellida</taxon>
        <taxon>Siboglinidae</taxon>
        <taxon>Ridgeia</taxon>
    </lineage>
</organism>
<gene>
    <name evidence="4" type="ORF">NP493_163g02035</name>
</gene>
<dbReference type="EMBL" id="JAODUO010000163">
    <property type="protein sequence ID" value="KAK2187510.1"/>
    <property type="molecule type" value="Genomic_DNA"/>
</dbReference>
<feature type="compositionally biased region" description="Polar residues" evidence="2">
    <location>
        <begin position="375"/>
        <end position="384"/>
    </location>
</feature>
<dbReference type="SMART" id="SM00398">
    <property type="entry name" value="HMG"/>
    <property type="match status" value="1"/>
</dbReference>
<feature type="region of interest" description="Disordered" evidence="2">
    <location>
        <begin position="290"/>
        <end position="314"/>
    </location>
</feature>
<reference evidence="4" key="1">
    <citation type="journal article" date="2023" name="Mol. Biol. Evol.">
        <title>Third-Generation Sequencing Reveals the Adaptive Role of the Epigenome in Three Deep-Sea Polychaetes.</title>
        <authorList>
            <person name="Perez M."/>
            <person name="Aroh O."/>
            <person name="Sun Y."/>
            <person name="Lan Y."/>
            <person name="Juniper S.K."/>
            <person name="Young C.R."/>
            <person name="Angers B."/>
            <person name="Qian P.Y."/>
        </authorList>
    </citation>
    <scope>NUCLEOTIDE SEQUENCE</scope>
    <source>
        <strain evidence="4">R07B-5</strain>
    </source>
</reference>
<feature type="DNA-binding region" description="HMG box" evidence="1">
    <location>
        <begin position="316"/>
        <end position="371"/>
    </location>
</feature>
<dbReference type="InterPro" id="IPR042477">
    <property type="entry name" value="HMGXB4"/>
</dbReference>
<dbReference type="PANTHER" id="PTHR46584">
    <property type="entry name" value="HMG DOMAIN-CONTAINING PROTEIN 4"/>
    <property type="match status" value="1"/>
</dbReference>
<proteinExistence type="predicted"/>
<feature type="region of interest" description="Disordered" evidence="2">
    <location>
        <begin position="362"/>
        <end position="390"/>
    </location>
</feature>
<feature type="compositionally biased region" description="Basic residues" evidence="2">
    <location>
        <begin position="96"/>
        <end position="113"/>
    </location>
</feature>
<feature type="compositionally biased region" description="Basic residues" evidence="2">
    <location>
        <begin position="201"/>
        <end position="212"/>
    </location>
</feature>
<protein>
    <recommendedName>
        <fullName evidence="3">HMG box domain-containing protein</fullName>
    </recommendedName>
</protein>
<keyword evidence="5" id="KW-1185">Reference proteome</keyword>
<dbReference type="GO" id="GO:0005634">
    <property type="term" value="C:nucleus"/>
    <property type="evidence" value="ECO:0007669"/>
    <property type="project" value="UniProtKB-UniRule"/>
</dbReference>
<dbReference type="PROSITE" id="PS50118">
    <property type="entry name" value="HMG_BOX_2"/>
    <property type="match status" value="1"/>
</dbReference>
<sequence>MEEAEKMEKSLSKKVQDTVKGLRETLGGMKTPTKVNISIPSLQKSAAGCGSDVNLPTASAVSFMEGDTEPVDSVVQPPVGAVKAVFTATTPVQPGSKRKAEKSTKKGKAKKGKGTPPPVMLGQPPCLAESPLQVNVSNTVLPAGGVIAAETTPPLKLKLVLSPNKEVPLCETMDVISPAAYDMELDDGGGVLQIAEPASAPKKRLKKKKKRKRESDGANGLKTLLLGETVAKKKKKSSKKQMTMSQSTDEEEFMATMNAFGQEHTQAVDGLDTKLPVYANASEMALKLKTSAERKASKQRKYKKGKTKEDPLKPRKRRAPTAYMLWCASYRQKVITETPGIDFVQMSKRLGELWQALPEKQKMSWKRKARKAGTKGTTMISTGKTGHAKSGHVGTLLMSGQHQVKGSTSKRAVSHGDGHTIAGQSDQEHKMTAFNVGCQPIDAAAHLKLLGESLSVIGARLKEHVGPGTVQGSVSVLLDSLICALCPLICLTKQVKELDGCPKDTLIQTLDNIAYVMPGIG</sequence>
<dbReference type="Gene3D" id="1.10.30.10">
    <property type="entry name" value="High mobility group box domain"/>
    <property type="match status" value="1"/>
</dbReference>
<dbReference type="SUPFAM" id="SSF47095">
    <property type="entry name" value="HMG-box"/>
    <property type="match status" value="1"/>
</dbReference>
<name>A0AAD9P3K9_RIDPI</name>
<keyword evidence="1" id="KW-0539">Nucleus</keyword>
<evidence type="ECO:0000313" key="4">
    <source>
        <dbReference type="EMBL" id="KAK2187510.1"/>
    </source>
</evidence>
<dbReference type="InterPro" id="IPR036910">
    <property type="entry name" value="HMG_box_dom_sf"/>
</dbReference>
<dbReference type="AlphaFoldDB" id="A0AAD9P3K9"/>
<evidence type="ECO:0000259" key="3">
    <source>
        <dbReference type="PROSITE" id="PS50118"/>
    </source>
</evidence>
<dbReference type="InterPro" id="IPR009071">
    <property type="entry name" value="HMG_box_dom"/>
</dbReference>
<evidence type="ECO:0000256" key="1">
    <source>
        <dbReference type="PROSITE-ProRule" id="PRU00267"/>
    </source>
</evidence>
<dbReference type="PANTHER" id="PTHR46584:SF1">
    <property type="entry name" value="HMG DOMAIN-CONTAINING PROTEIN 4"/>
    <property type="match status" value="1"/>
</dbReference>
<feature type="compositionally biased region" description="Basic residues" evidence="2">
    <location>
        <begin position="297"/>
        <end position="306"/>
    </location>
</feature>
<dbReference type="GO" id="GO:0003677">
    <property type="term" value="F:DNA binding"/>
    <property type="evidence" value="ECO:0007669"/>
    <property type="project" value="UniProtKB-UniRule"/>
</dbReference>
<feature type="region of interest" description="Disordered" evidence="2">
    <location>
        <begin position="231"/>
        <end position="250"/>
    </location>
</feature>
<feature type="compositionally biased region" description="Basic residues" evidence="2">
    <location>
        <begin position="363"/>
        <end position="373"/>
    </location>
</feature>
<keyword evidence="1" id="KW-0238">DNA-binding</keyword>
<feature type="region of interest" description="Disordered" evidence="2">
    <location>
        <begin position="197"/>
        <end position="220"/>
    </location>
</feature>
<comment type="caution">
    <text evidence="4">The sequence shown here is derived from an EMBL/GenBank/DDBJ whole genome shotgun (WGS) entry which is preliminary data.</text>
</comment>
<feature type="domain" description="HMG box" evidence="3">
    <location>
        <begin position="316"/>
        <end position="371"/>
    </location>
</feature>